<dbReference type="PANTHER" id="PTHR14614">
    <property type="entry name" value="HEPATOCELLULAR CARCINOMA-ASSOCIATED ANTIGEN"/>
    <property type="match status" value="1"/>
</dbReference>
<dbReference type="EMBL" id="LFZN01000001">
    <property type="protein sequence ID" value="KXT07656.1"/>
    <property type="molecule type" value="Genomic_DNA"/>
</dbReference>
<accession>A0A139HYW6</accession>
<sequence>MLDKLLEKLGEEINDVDEETFHLFSQSLPSQDLGMLDAKTNLLELSIAGRHFDITQSPGLLQSQRGGGTTGAAVWQSTCRFAEWLASPDNVLWKSGLLNADTTTLELGCGIAALVPALLNGKVRRVVSTDQAYVLKTFKENLVTNGITNQSSKGKPGQKHPSPSSQIDVFSLDWEKDDVRSVLRENWLDSGVHVLLACDCIYNYALIEPFVQACKDVCSLRTSKDQSLPPTVVVIVQQLRQPEVFEQWLTIFHRSFRTWRIPDGLLSSGLKDDSGFAVHVGLLRQLST</sequence>
<dbReference type="GO" id="GO:0032991">
    <property type="term" value="C:protein-containing complex"/>
    <property type="evidence" value="ECO:0007669"/>
    <property type="project" value="TreeGrafter"/>
</dbReference>
<proteinExistence type="predicted"/>
<dbReference type="PANTHER" id="PTHR14614:SF109">
    <property type="entry name" value="RIBOSOMAL LYSINE N-METHYLTRANSFERASE 5"/>
    <property type="match status" value="1"/>
</dbReference>
<dbReference type="InterPro" id="IPR019410">
    <property type="entry name" value="Methyltransf_16"/>
</dbReference>
<dbReference type="InterPro" id="IPR029063">
    <property type="entry name" value="SAM-dependent_MTases_sf"/>
</dbReference>
<evidence type="ECO:0000313" key="1">
    <source>
        <dbReference type="EMBL" id="KXT07656.1"/>
    </source>
</evidence>
<gene>
    <name evidence="1" type="ORF">AC578_10226</name>
</gene>
<dbReference type="GO" id="GO:0008757">
    <property type="term" value="F:S-adenosylmethionine-dependent methyltransferase activity"/>
    <property type="evidence" value="ECO:0007669"/>
    <property type="project" value="UniProtKB-ARBA"/>
</dbReference>
<dbReference type="OrthoDB" id="2529286at2759"/>
<dbReference type="AlphaFoldDB" id="A0A139HYW6"/>
<dbReference type="Proteomes" id="UP000070133">
    <property type="component" value="Unassembled WGS sequence"/>
</dbReference>
<dbReference type="GO" id="GO:0005829">
    <property type="term" value="C:cytosol"/>
    <property type="evidence" value="ECO:0007669"/>
    <property type="project" value="TreeGrafter"/>
</dbReference>
<reference evidence="1 2" key="1">
    <citation type="submission" date="2015-07" db="EMBL/GenBank/DDBJ databases">
        <title>Comparative genomics of the Sigatoka disease complex on banana suggests a link between parallel evolutionary changes in Pseudocercospora fijiensis and Pseudocercospora eumusae and increased virulence on the banana host.</title>
        <authorList>
            <person name="Chang T.-C."/>
            <person name="Salvucci A."/>
            <person name="Crous P.W."/>
            <person name="Stergiopoulos I."/>
        </authorList>
    </citation>
    <scope>NUCLEOTIDE SEQUENCE [LARGE SCALE GENOMIC DNA]</scope>
    <source>
        <strain evidence="1 2">CBS 114824</strain>
    </source>
</reference>
<dbReference type="SUPFAM" id="SSF53335">
    <property type="entry name" value="S-adenosyl-L-methionine-dependent methyltransferases"/>
    <property type="match status" value="1"/>
</dbReference>
<comment type="caution">
    <text evidence="1">The sequence shown here is derived from an EMBL/GenBank/DDBJ whole genome shotgun (WGS) entry which is preliminary data.</text>
</comment>
<name>A0A139HYW6_9PEZI</name>
<organism evidence="1 2">
    <name type="scientific">Pseudocercospora eumusae</name>
    <dbReference type="NCBI Taxonomy" id="321146"/>
    <lineage>
        <taxon>Eukaryota</taxon>
        <taxon>Fungi</taxon>
        <taxon>Dikarya</taxon>
        <taxon>Ascomycota</taxon>
        <taxon>Pezizomycotina</taxon>
        <taxon>Dothideomycetes</taxon>
        <taxon>Dothideomycetidae</taxon>
        <taxon>Mycosphaerellales</taxon>
        <taxon>Mycosphaerellaceae</taxon>
        <taxon>Pseudocercospora</taxon>
    </lineage>
</organism>
<dbReference type="STRING" id="321146.A0A139HYW6"/>
<dbReference type="Pfam" id="PF10294">
    <property type="entry name" value="Methyltransf_16"/>
    <property type="match status" value="1"/>
</dbReference>
<keyword evidence="2" id="KW-1185">Reference proteome</keyword>
<protein>
    <recommendedName>
        <fullName evidence="3">Diaminohydroxyphosphoribosylamino-pyrimidine deaminase</fullName>
    </recommendedName>
</protein>
<dbReference type="Gene3D" id="3.40.50.150">
    <property type="entry name" value="Vaccinia Virus protein VP39"/>
    <property type="match status" value="1"/>
</dbReference>
<evidence type="ECO:0008006" key="3">
    <source>
        <dbReference type="Google" id="ProtNLM"/>
    </source>
</evidence>
<evidence type="ECO:0000313" key="2">
    <source>
        <dbReference type="Proteomes" id="UP000070133"/>
    </source>
</evidence>